<proteinExistence type="inferred from homology"/>
<keyword evidence="5 6" id="KW-0472">Membrane</keyword>
<organism evidence="8 9">
    <name type="scientific">Paucibacter sediminis</name>
    <dbReference type="NCBI Taxonomy" id="3019553"/>
    <lineage>
        <taxon>Bacteria</taxon>
        <taxon>Pseudomonadati</taxon>
        <taxon>Pseudomonadota</taxon>
        <taxon>Betaproteobacteria</taxon>
        <taxon>Burkholderiales</taxon>
        <taxon>Sphaerotilaceae</taxon>
        <taxon>Roseateles</taxon>
    </lineage>
</organism>
<feature type="transmembrane region" description="Helical" evidence="6">
    <location>
        <begin position="273"/>
        <end position="290"/>
    </location>
</feature>
<feature type="transmembrane region" description="Helical" evidence="6">
    <location>
        <begin position="250"/>
        <end position="267"/>
    </location>
</feature>
<keyword evidence="9" id="KW-1185">Reference proteome</keyword>
<keyword evidence="3 6" id="KW-0812">Transmembrane</keyword>
<dbReference type="Pfam" id="PF00892">
    <property type="entry name" value="EamA"/>
    <property type="match status" value="2"/>
</dbReference>
<dbReference type="Proteomes" id="UP001177769">
    <property type="component" value="Chromosome"/>
</dbReference>
<feature type="transmembrane region" description="Helical" evidence="6">
    <location>
        <begin position="97"/>
        <end position="119"/>
    </location>
</feature>
<evidence type="ECO:0000256" key="1">
    <source>
        <dbReference type="ARBA" id="ARBA00004141"/>
    </source>
</evidence>
<dbReference type="InterPro" id="IPR050638">
    <property type="entry name" value="AA-Vitamin_Transporters"/>
</dbReference>
<dbReference type="SUPFAM" id="SSF103481">
    <property type="entry name" value="Multidrug resistance efflux transporter EmrE"/>
    <property type="match status" value="2"/>
</dbReference>
<feature type="transmembrane region" description="Helical" evidence="6">
    <location>
        <begin position="156"/>
        <end position="175"/>
    </location>
</feature>
<feature type="domain" description="EamA" evidence="7">
    <location>
        <begin position="159"/>
        <end position="290"/>
    </location>
</feature>
<feature type="domain" description="EamA" evidence="7">
    <location>
        <begin position="16"/>
        <end position="145"/>
    </location>
</feature>
<protein>
    <submittedName>
        <fullName evidence="8">DMT family transporter</fullName>
    </submittedName>
</protein>
<dbReference type="KEGG" id="pais:PFX98_21590"/>
<keyword evidence="4 6" id="KW-1133">Transmembrane helix</keyword>
<dbReference type="InterPro" id="IPR037185">
    <property type="entry name" value="EmrE-like"/>
</dbReference>
<feature type="transmembrane region" description="Helical" evidence="6">
    <location>
        <begin position="37"/>
        <end position="57"/>
    </location>
</feature>
<dbReference type="PANTHER" id="PTHR32322:SF2">
    <property type="entry name" value="EAMA DOMAIN-CONTAINING PROTEIN"/>
    <property type="match status" value="1"/>
</dbReference>
<evidence type="ECO:0000313" key="9">
    <source>
        <dbReference type="Proteomes" id="UP001177769"/>
    </source>
</evidence>
<dbReference type="InterPro" id="IPR000620">
    <property type="entry name" value="EamA_dom"/>
</dbReference>
<evidence type="ECO:0000256" key="2">
    <source>
        <dbReference type="ARBA" id="ARBA00007362"/>
    </source>
</evidence>
<evidence type="ECO:0000256" key="5">
    <source>
        <dbReference type="ARBA" id="ARBA00023136"/>
    </source>
</evidence>
<dbReference type="PANTHER" id="PTHR32322">
    <property type="entry name" value="INNER MEMBRANE TRANSPORTER"/>
    <property type="match status" value="1"/>
</dbReference>
<reference evidence="8" key="1">
    <citation type="submission" date="2023-01" db="EMBL/GenBank/DDBJ databases">
        <title>Whole genome sequence of Paucibacter sp. S2-9 isolated from pond sediment.</title>
        <authorList>
            <person name="Jung J.Y."/>
        </authorList>
    </citation>
    <scope>NUCLEOTIDE SEQUENCE</scope>
    <source>
        <strain evidence="8">S2-9</strain>
    </source>
</reference>
<name>A0AA95NCA7_9BURK</name>
<dbReference type="GO" id="GO:0016020">
    <property type="term" value="C:membrane"/>
    <property type="evidence" value="ECO:0007669"/>
    <property type="project" value="UniProtKB-SubCell"/>
</dbReference>
<feature type="transmembrane region" description="Helical" evidence="6">
    <location>
        <begin position="131"/>
        <end position="150"/>
    </location>
</feature>
<feature type="transmembrane region" description="Helical" evidence="6">
    <location>
        <begin position="187"/>
        <end position="205"/>
    </location>
</feature>
<evidence type="ECO:0000313" key="8">
    <source>
        <dbReference type="EMBL" id="WIT11454.1"/>
    </source>
</evidence>
<evidence type="ECO:0000259" key="7">
    <source>
        <dbReference type="Pfam" id="PF00892"/>
    </source>
</evidence>
<evidence type="ECO:0000256" key="3">
    <source>
        <dbReference type="ARBA" id="ARBA00022692"/>
    </source>
</evidence>
<comment type="subcellular location">
    <subcellularLocation>
        <location evidence="1">Membrane</location>
        <topology evidence="1">Multi-pass membrane protein</topology>
    </subcellularLocation>
</comment>
<gene>
    <name evidence="8" type="ORF">PFX98_21590</name>
</gene>
<feature type="transmembrane region" description="Helical" evidence="6">
    <location>
        <begin position="217"/>
        <end position="238"/>
    </location>
</feature>
<accession>A0AA95NCA7</accession>
<evidence type="ECO:0000256" key="4">
    <source>
        <dbReference type="ARBA" id="ARBA00022989"/>
    </source>
</evidence>
<evidence type="ECO:0000256" key="6">
    <source>
        <dbReference type="SAM" id="Phobius"/>
    </source>
</evidence>
<dbReference type="RefSeq" id="WP_285232535.1">
    <property type="nucleotide sequence ID" value="NZ_CP116346.1"/>
</dbReference>
<dbReference type="AlphaFoldDB" id="A0AA95NCA7"/>
<feature type="transmembrane region" description="Helical" evidence="6">
    <location>
        <begin position="12"/>
        <end position="31"/>
    </location>
</feature>
<feature type="transmembrane region" description="Helical" evidence="6">
    <location>
        <begin position="69"/>
        <end position="91"/>
    </location>
</feature>
<dbReference type="EMBL" id="CP116346">
    <property type="protein sequence ID" value="WIT11454.1"/>
    <property type="molecule type" value="Genomic_DNA"/>
</dbReference>
<sequence length="291" mass="30551">MDARLERWQAYVPAVFVAIWSTGFVAARLGMPHAPAASFLALRFALSALCFGLWALLGRAAWPSGRAQWGHLAVVGGLVHGVYLLSSWSAVKLGLGAGTMALIAGMQPLLTALWFSLSSADAAERLGPRQWLGLLLGAAGVLVVVSSKLGAGEASAANILLGLLGLCGITAGSIYQRRFLAPCDTRSAMGIQLAAACLLSLPLLPFETQSMQWHGDLVAAMLWSVLVLTLGGSSLLFIMLKHGAATRVSSLMFLTPPCAALIAHFWFGESLAWAVVLGMGLSALGVRLVMR</sequence>
<comment type="similarity">
    <text evidence="2">Belongs to the EamA transporter family.</text>
</comment>